<evidence type="ECO:0000313" key="3">
    <source>
        <dbReference type="EMBL" id="EFH80803.1"/>
    </source>
</evidence>
<keyword evidence="4" id="KW-1185">Reference proteome</keyword>
<dbReference type="EMBL" id="ADVG01000004">
    <property type="protein sequence ID" value="EFH80803.1"/>
    <property type="molecule type" value="Genomic_DNA"/>
</dbReference>
<evidence type="ECO:0000256" key="1">
    <source>
        <dbReference type="ARBA" id="ARBA00022729"/>
    </source>
</evidence>
<dbReference type="InterPro" id="IPR039424">
    <property type="entry name" value="SBP_5"/>
</dbReference>
<dbReference type="GO" id="GO:0042597">
    <property type="term" value="C:periplasmic space"/>
    <property type="evidence" value="ECO:0007669"/>
    <property type="project" value="UniProtKB-ARBA"/>
</dbReference>
<dbReference type="Proteomes" id="UP000004508">
    <property type="component" value="Unassembled WGS sequence"/>
</dbReference>
<proteinExistence type="predicted"/>
<sequence>MFARTWVLTITAIFLISALILTACGQDNSATSQTKSGGTISVGLGQDVVTLDPLRSSSFVDRQIMLNMYDTLVQVDQQNNILPDLATSWSYTSPTHLIFTLRTGVKFQDKATFNADAVVFNINRILSTPSSPRYSELSSVKSVQAVDATHVAFNLKAPFSPLLATLSDRAGMVVSPTAVKKAGANFANDPVGAGTGPFMFSSWMKSDHLIIKKNPGYWQKDAQGNKLPYLDAITYRPITNGTQRFNNLQTGTINVADSVDPTDIGMAKTAPNLVYKQIPAQSFYGIEINAKAAPLDNVHVRRAIEYGVNRQEILNTVLKNVGVVANGPVPPSSWAYDKNFVPYTYDINKAKAELALAGKPHGVSFTLLIASGSPLIAQEAQFIQAELQPAGITVIIKQETAAAEFSDAQAHNYQAGMFFWSGRPDPDGNTYTWFHTGGGLNNTQFTDPQVDSLLDAARVSNNQKERAADYQKAQQLILQDATWIFLYHGVAVQATTTNVQNFTLQSSAIINFARVYLHP</sequence>
<dbReference type="PANTHER" id="PTHR30290">
    <property type="entry name" value="PERIPLASMIC BINDING COMPONENT OF ABC TRANSPORTER"/>
    <property type="match status" value="1"/>
</dbReference>
<dbReference type="PIRSF" id="PIRSF002741">
    <property type="entry name" value="MppA"/>
    <property type="match status" value="1"/>
</dbReference>
<dbReference type="AlphaFoldDB" id="D6U1F2"/>
<dbReference type="RefSeq" id="WP_007917792.1">
    <property type="nucleotide sequence ID" value="NZ_ADVG01000004.1"/>
</dbReference>
<dbReference type="Gene3D" id="3.10.105.10">
    <property type="entry name" value="Dipeptide-binding Protein, Domain 3"/>
    <property type="match status" value="1"/>
</dbReference>
<dbReference type="GO" id="GO:1904680">
    <property type="term" value="F:peptide transmembrane transporter activity"/>
    <property type="evidence" value="ECO:0007669"/>
    <property type="project" value="TreeGrafter"/>
</dbReference>
<dbReference type="PROSITE" id="PS51257">
    <property type="entry name" value="PROKAR_LIPOPROTEIN"/>
    <property type="match status" value="1"/>
</dbReference>
<dbReference type="Pfam" id="PF00496">
    <property type="entry name" value="SBP_bac_5"/>
    <property type="match status" value="1"/>
</dbReference>
<dbReference type="PANTHER" id="PTHR30290:SF38">
    <property type="entry name" value="D,D-DIPEPTIDE-BINDING PERIPLASMIC PROTEIN DDPA-RELATED"/>
    <property type="match status" value="1"/>
</dbReference>
<comment type="caution">
    <text evidence="3">The sequence shown here is derived from an EMBL/GenBank/DDBJ whole genome shotgun (WGS) entry which is preliminary data.</text>
</comment>
<organism evidence="3 4">
    <name type="scientific">Ktedonobacter racemifer DSM 44963</name>
    <dbReference type="NCBI Taxonomy" id="485913"/>
    <lineage>
        <taxon>Bacteria</taxon>
        <taxon>Bacillati</taxon>
        <taxon>Chloroflexota</taxon>
        <taxon>Ktedonobacteria</taxon>
        <taxon>Ktedonobacterales</taxon>
        <taxon>Ktedonobacteraceae</taxon>
        <taxon>Ktedonobacter</taxon>
    </lineage>
</organism>
<dbReference type="Gene3D" id="3.90.76.10">
    <property type="entry name" value="Dipeptide-binding Protein, Domain 1"/>
    <property type="match status" value="1"/>
</dbReference>
<dbReference type="InParanoid" id="D6U1F2"/>
<dbReference type="eggNOG" id="COG0747">
    <property type="taxonomic scope" value="Bacteria"/>
</dbReference>
<dbReference type="Gene3D" id="3.40.190.10">
    <property type="entry name" value="Periplasmic binding protein-like II"/>
    <property type="match status" value="1"/>
</dbReference>
<dbReference type="STRING" id="485913.Krac_1427"/>
<dbReference type="InterPro" id="IPR000914">
    <property type="entry name" value="SBP_5_dom"/>
</dbReference>
<dbReference type="GO" id="GO:0015833">
    <property type="term" value="P:peptide transport"/>
    <property type="evidence" value="ECO:0007669"/>
    <property type="project" value="TreeGrafter"/>
</dbReference>
<dbReference type="GO" id="GO:0043190">
    <property type="term" value="C:ATP-binding cassette (ABC) transporter complex"/>
    <property type="evidence" value="ECO:0007669"/>
    <property type="project" value="InterPro"/>
</dbReference>
<name>D6U1F2_KTERA</name>
<feature type="domain" description="Solute-binding protein family 5" evidence="2">
    <location>
        <begin position="81"/>
        <end position="439"/>
    </location>
</feature>
<protein>
    <submittedName>
        <fullName evidence="3">Extracellular solute-binding protein family 5</fullName>
    </submittedName>
</protein>
<dbReference type="SUPFAM" id="SSF53850">
    <property type="entry name" value="Periplasmic binding protein-like II"/>
    <property type="match status" value="1"/>
</dbReference>
<reference evidence="3 4" key="1">
    <citation type="journal article" date="2011" name="Stand. Genomic Sci.">
        <title>Non-contiguous finished genome sequence and contextual data of the filamentous soil bacterium Ktedonobacter racemifer type strain (SOSP1-21).</title>
        <authorList>
            <person name="Chang Y.J."/>
            <person name="Land M."/>
            <person name="Hauser L."/>
            <person name="Chertkov O."/>
            <person name="Del Rio T.G."/>
            <person name="Nolan M."/>
            <person name="Copeland A."/>
            <person name="Tice H."/>
            <person name="Cheng J.F."/>
            <person name="Lucas S."/>
            <person name="Han C."/>
            <person name="Goodwin L."/>
            <person name="Pitluck S."/>
            <person name="Ivanova N."/>
            <person name="Ovchinikova G."/>
            <person name="Pati A."/>
            <person name="Chen A."/>
            <person name="Palaniappan K."/>
            <person name="Mavromatis K."/>
            <person name="Liolios K."/>
            <person name="Brettin T."/>
            <person name="Fiebig A."/>
            <person name="Rohde M."/>
            <person name="Abt B."/>
            <person name="Goker M."/>
            <person name="Detter J.C."/>
            <person name="Woyke T."/>
            <person name="Bristow J."/>
            <person name="Eisen J.A."/>
            <person name="Markowitz V."/>
            <person name="Hugenholtz P."/>
            <person name="Kyrpides N.C."/>
            <person name="Klenk H.P."/>
            <person name="Lapidus A."/>
        </authorList>
    </citation>
    <scope>NUCLEOTIDE SEQUENCE [LARGE SCALE GENOMIC DNA]</scope>
    <source>
        <strain evidence="4">DSM 44963</strain>
    </source>
</reference>
<accession>D6U1F2</accession>
<dbReference type="InterPro" id="IPR030678">
    <property type="entry name" value="Peptide/Ni-bd"/>
</dbReference>
<gene>
    <name evidence="3" type="ORF">Krac_1427</name>
</gene>
<keyword evidence="1" id="KW-0732">Signal</keyword>
<evidence type="ECO:0000259" key="2">
    <source>
        <dbReference type="Pfam" id="PF00496"/>
    </source>
</evidence>
<evidence type="ECO:0000313" key="4">
    <source>
        <dbReference type="Proteomes" id="UP000004508"/>
    </source>
</evidence>